<evidence type="ECO:0000256" key="1">
    <source>
        <dbReference type="SAM" id="MobiDB-lite"/>
    </source>
</evidence>
<protein>
    <submittedName>
        <fullName evidence="2">Uncharacterized protein</fullName>
    </submittedName>
</protein>
<proteinExistence type="predicted"/>
<reference evidence="2" key="1">
    <citation type="journal article" date="2020" name="Stud. Mycol.">
        <title>101 Dothideomycetes genomes: a test case for predicting lifestyles and emergence of pathogens.</title>
        <authorList>
            <person name="Haridas S."/>
            <person name="Albert R."/>
            <person name="Binder M."/>
            <person name="Bloem J."/>
            <person name="Labutti K."/>
            <person name="Salamov A."/>
            <person name="Andreopoulos B."/>
            <person name="Baker S."/>
            <person name="Barry K."/>
            <person name="Bills G."/>
            <person name="Bluhm B."/>
            <person name="Cannon C."/>
            <person name="Castanera R."/>
            <person name="Culley D."/>
            <person name="Daum C."/>
            <person name="Ezra D."/>
            <person name="Gonzalez J."/>
            <person name="Henrissat B."/>
            <person name="Kuo A."/>
            <person name="Liang C."/>
            <person name="Lipzen A."/>
            <person name="Lutzoni F."/>
            <person name="Magnuson J."/>
            <person name="Mondo S."/>
            <person name="Nolan M."/>
            <person name="Ohm R."/>
            <person name="Pangilinan J."/>
            <person name="Park H.-J."/>
            <person name="Ramirez L."/>
            <person name="Alfaro M."/>
            <person name="Sun H."/>
            <person name="Tritt A."/>
            <person name="Yoshinaga Y."/>
            <person name="Zwiers L.-H."/>
            <person name="Turgeon B."/>
            <person name="Goodwin S."/>
            <person name="Spatafora J."/>
            <person name="Crous P."/>
            <person name="Grigoriev I."/>
        </authorList>
    </citation>
    <scope>NUCLEOTIDE SEQUENCE</scope>
    <source>
        <strain evidence="2">CBS 121739</strain>
    </source>
</reference>
<feature type="region of interest" description="Disordered" evidence="1">
    <location>
        <begin position="34"/>
        <end position="57"/>
    </location>
</feature>
<dbReference type="GeneID" id="54481230"/>
<evidence type="ECO:0000313" key="2">
    <source>
        <dbReference type="EMBL" id="KAF2761082.1"/>
    </source>
</evidence>
<evidence type="ECO:0000313" key="3">
    <source>
        <dbReference type="Proteomes" id="UP000799437"/>
    </source>
</evidence>
<dbReference type="AlphaFoldDB" id="A0A6A6WE35"/>
<keyword evidence="3" id="KW-1185">Reference proteome</keyword>
<accession>A0A6A6WE35</accession>
<dbReference type="Proteomes" id="UP000799437">
    <property type="component" value="Unassembled WGS sequence"/>
</dbReference>
<name>A0A6A6WE35_9PEZI</name>
<gene>
    <name evidence="2" type="ORF">EJ05DRAFT_251817</name>
</gene>
<organism evidence="2 3">
    <name type="scientific">Pseudovirgaria hyperparasitica</name>
    <dbReference type="NCBI Taxonomy" id="470096"/>
    <lineage>
        <taxon>Eukaryota</taxon>
        <taxon>Fungi</taxon>
        <taxon>Dikarya</taxon>
        <taxon>Ascomycota</taxon>
        <taxon>Pezizomycotina</taxon>
        <taxon>Dothideomycetes</taxon>
        <taxon>Dothideomycetes incertae sedis</taxon>
        <taxon>Acrospermales</taxon>
        <taxon>Acrospermaceae</taxon>
        <taxon>Pseudovirgaria</taxon>
    </lineage>
</organism>
<dbReference type="RefSeq" id="XP_033603533.1">
    <property type="nucleotide sequence ID" value="XM_033740176.1"/>
</dbReference>
<sequence length="100" mass="11123">MFVDGGCARREMDRSVSVVRGPVPCTACRSASSCSVPLSRTPPDQPYANTPTPTIRPDAIANRKRYHPPKPTIIYHLLTTTTPVLVVIEFRHMYRVSCIP</sequence>
<dbReference type="EMBL" id="ML996567">
    <property type="protein sequence ID" value="KAF2761082.1"/>
    <property type="molecule type" value="Genomic_DNA"/>
</dbReference>